<gene>
    <name evidence="9" type="ORF">METZ01_LOCUS431618</name>
</gene>
<evidence type="ECO:0000256" key="8">
    <source>
        <dbReference type="ARBA" id="ARBA00023317"/>
    </source>
</evidence>
<dbReference type="EMBL" id="UINC01173262">
    <property type="protein sequence ID" value="SVD78764.1"/>
    <property type="molecule type" value="Genomic_DNA"/>
</dbReference>
<keyword evidence="2" id="KW-0210">Decarboxylase</keyword>
<evidence type="ECO:0000256" key="5">
    <source>
        <dbReference type="ARBA" id="ARBA00023145"/>
    </source>
</evidence>
<evidence type="ECO:0000256" key="2">
    <source>
        <dbReference type="ARBA" id="ARBA00022793"/>
    </source>
</evidence>
<evidence type="ECO:0000256" key="4">
    <source>
        <dbReference type="ARBA" id="ARBA00023115"/>
    </source>
</evidence>
<reference evidence="9" key="1">
    <citation type="submission" date="2018-05" db="EMBL/GenBank/DDBJ databases">
        <authorList>
            <person name="Lanie J.A."/>
            <person name="Ng W.-L."/>
            <person name="Kazmierczak K.M."/>
            <person name="Andrzejewski T.M."/>
            <person name="Davidsen T.M."/>
            <person name="Wayne K.J."/>
            <person name="Tettelin H."/>
            <person name="Glass J.I."/>
            <person name="Rusch D."/>
            <person name="Podicherti R."/>
            <person name="Tsui H.-C.T."/>
            <person name="Winkler M.E."/>
        </authorList>
    </citation>
    <scope>NUCLEOTIDE SEQUENCE</scope>
</reference>
<dbReference type="InterPro" id="IPR016067">
    <property type="entry name" value="S-AdoMet_deCO2ase_core"/>
</dbReference>
<evidence type="ECO:0000256" key="1">
    <source>
        <dbReference type="ARBA" id="ARBA00001928"/>
    </source>
</evidence>
<organism evidence="9">
    <name type="scientific">marine metagenome</name>
    <dbReference type="NCBI Taxonomy" id="408172"/>
    <lineage>
        <taxon>unclassified sequences</taxon>
        <taxon>metagenomes</taxon>
        <taxon>ecological metagenomes</taxon>
    </lineage>
</organism>
<keyword evidence="6" id="KW-0456">Lyase</keyword>
<protein>
    <recommendedName>
        <fullName evidence="10">S-adenosylmethionine decarboxylase proenzyme</fullName>
    </recommendedName>
</protein>
<keyword evidence="4" id="KW-0620">Polyamine biosynthesis</keyword>
<dbReference type="SUPFAM" id="SSF56276">
    <property type="entry name" value="S-adenosylmethionine decarboxylase"/>
    <property type="match status" value="1"/>
</dbReference>
<dbReference type="Gene3D" id="3.60.90.10">
    <property type="entry name" value="S-adenosylmethionine decarboxylase"/>
    <property type="match status" value="1"/>
</dbReference>
<evidence type="ECO:0000256" key="3">
    <source>
        <dbReference type="ARBA" id="ARBA00022813"/>
    </source>
</evidence>
<name>A0A382Y6B9_9ZZZZ</name>
<dbReference type="GO" id="GO:0008295">
    <property type="term" value="P:spermidine biosynthetic process"/>
    <property type="evidence" value="ECO:0007669"/>
    <property type="project" value="InterPro"/>
</dbReference>
<dbReference type="AlphaFoldDB" id="A0A382Y6B9"/>
<evidence type="ECO:0000313" key="9">
    <source>
        <dbReference type="EMBL" id="SVD78764.1"/>
    </source>
</evidence>
<comment type="cofactor">
    <cofactor evidence="1">
        <name>pyruvate</name>
        <dbReference type="ChEBI" id="CHEBI:15361"/>
    </cofactor>
</comment>
<evidence type="ECO:0000256" key="6">
    <source>
        <dbReference type="ARBA" id="ARBA00023239"/>
    </source>
</evidence>
<accession>A0A382Y6B9</accession>
<dbReference type="InterPro" id="IPR003826">
    <property type="entry name" value="AdoMetDC_fam_prok"/>
</dbReference>
<proteinExistence type="predicted"/>
<keyword evidence="8" id="KW-0670">Pyruvate</keyword>
<keyword evidence="5" id="KW-0865">Zymogen</keyword>
<dbReference type="GO" id="GO:0004014">
    <property type="term" value="F:adenosylmethionine decarboxylase activity"/>
    <property type="evidence" value="ECO:0007669"/>
    <property type="project" value="InterPro"/>
</dbReference>
<keyword evidence="7" id="KW-0704">Schiff base</keyword>
<evidence type="ECO:0000256" key="7">
    <source>
        <dbReference type="ARBA" id="ARBA00023270"/>
    </source>
</evidence>
<dbReference type="Pfam" id="PF02675">
    <property type="entry name" value="AdoMet_dc"/>
    <property type="match status" value="1"/>
</dbReference>
<keyword evidence="3" id="KW-0068">Autocatalytic cleavage</keyword>
<sequence>MKPLVHEHFLLRAEVENPSTNRRQVTKFLNKLVKKIKMKTMYGPVTSICKQEGNRGITAFAIIETSHISMHVWDECKPGKVHFDVYSCAPFKPEDVIQHFKEFFTVLKMDYKFVDRENRFTEVNL</sequence>
<evidence type="ECO:0008006" key="10">
    <source>
        <dbReference type="Google" id="ProtNLM"/>
    </source>
</evidence>